<gene>
    <name evidence="1" type="ORF">BOLC1T02459H</name>
</gene>
<reference evidence="1" key="1">
    <citation type="submission" date="2018-11" db="EMBL/GenBank/DDBJ databases">
        <authorList>
            <consortium name="Genoscope - CEA"/>
            <person name="William W."/>
        </authorList>
    </citation>
    <scope>NUCLEOTIDE SEQUENCE</scope>
</reference>
<dbReference type="EMBL" id="LR031878">
    <property type="protein sequence ID" value="VDD50070.1"/>
    <property type="molecule type" value="Genomic_DNA"/>
</dbReference>
<accession>A0A3P6FCI2</accession>
<name>A0A3P6FCI2_BRAOL</name>
<proteinExistence type="predicted"/>
<evidence type="ECO:0000313" key="1">
    <source>
        <dbReference type="EMBL" id="VDD50070.1"/>
    </source>
</evidence>
<organism evidence="1">
    <name type="scientific">Brassica oleracea</name>
    <name type="common">Wild cabbage</name>
    <dbReference type="NCBI Taxonomy" id="3712"/>
    <lineage>
        <taxon>Eukaryota</taxon>
        <taxon>Viridiplantae</taxon>
        <taxon>Streptophyta</taxon>
        <taxon>Embryophyta</taxon>
        <taxon>Tracheophyta</taxon>
        <taxon>Spermatophyta</taxon>
        <taxon>Magnoliopsida</taxon>
        <taxon>eudicotyledons</taxon>
        <taxon>Gunneridae</taxon>
        <taxon>Pentapetalae</taxon>
        <taxon>rosids</taxon>
        <taxon>malvids</taxon>
        <taxon>Brassicales</taxon>
        <taxon>Brassicaceae</taxon>
        <taxon>Brassiceae</taxon>
        <taxon>Brassica</taxon>
    </lineage>
</organism>
<sequence>MKFMWGKRRLFHYYQYLFIIKSKKFTYFCECYVTQTINKKFEVMGT</sequence>
<dbReference type="AlphaFoldDB" id="A0A3P6FCI2"/>
<protein>
    <submittedName>
        <fullName evidence="1">Uncharacterized protein</fullName>
    </submittedName>
</protein>